<name>A0A967ATW7_9FLAO</name>
<keyword evidence="2" id="KW-1185">Reference proteome</keyword>
<dbReference type="Pfam" id="PF24681">
    <property type="entry name" value="Kelch_KLHDC2_KLHL20_DRC7"/>
    <property type="match status" value="1"/>
</dbReference>
<evidence type="ECO:0000313" key="2">
    <source>
        <dbReference type="Proteomes" id="UP000707206"/>
    </source>
</evidence>
<protein>
    <recommendedName>
        <fullName evidence="3">Galactose oxidase</fullName>
    </recommendedName>
</protein>
<proteinExistence type="predicted"/>
<dbReference type="EMBL" id="VIKU02000004">
    <property type="protein sequence ID" value="NHF60299.1"/>
    <property type="molecule type" value="Genomic_DNA"/>
</dbReference>
<dbReference type="PANTHER" id="PTHR23244">
    <property type="entry name" value="KELCH REPEAT DOMAIN"/>
    <property type="match status" value="1"/>
</dbReference>
<sequence length="376" mass="42371">MKNLNFKYLIPVILVFVSCQKEPLDSMPVSEATKENSTTLKMGFTSNKKTLKTKKLDPKGSLSPRYNHRCLAFENKIWILGGNLLEAGDYDNYTSDDVLFSTDGAHWKSVSEQANFPNRSLFGATVFQDKMWITGGIVKKEPSNTTDLKNDVWSSEDGIEWKLVTPKAPFPQRFEHTLTAFNGSLWLIGGVGFNEKTNMYDTLADIWRSSDGVNWIKVTDKASFGPRRWHASVVHDGKLWVVGGGDTSALKDVWYTENGSQWIQATDNYPFSARVFHTVESDGKLMWLIAGYIGLNGHQNDIWYSSDGVTWYQAETSQTFPKRAQHASVFVNGKLWVINGTAPSNINGPYNVHSDVWSFEDPAYTQGKTQDLSYEN</sequence>
<dbReference type="RefSeq" id="WP_152574813.1">
    <property type="nucleotide sequence ID" value="NZ_VIKU02000004.1"/>
</dbReference>
<evidence type="ECO:0000313" key="1">
    <source>
        <dbReference type="EMBL" id="NHF60299.1"/>
    </source>
</evidence>
<dbReference type="Gene3D" id="2.120.10.80">
    <property type="entry name" value="Kelch-type beta propeller"/>
    <property type="match status" value="2"/>
</dbReference>
<dbReference type="Proteomes" id="UP000707206">
    <property type="component" value="Unassembled WGS sequence"/>
</dbReference>
<reference evidence="1" key="1">
    <citation type="submission" date="2019-07" db="EMBL/GenBank/DDBJ databases">
        <authorList>
            <person name="De-Chao Zhang Q."/>
        </authorList>
    </citation>
    <scope>NUCLEOTIDE SEQUENCE</scope>
    <source>
        <strain evidence="1">TP-CH-4</strain>
    </source>
</reference>
<dbReference type="SUPFAM" id="SSF117281">
    <property type="entry name" value="Kelch motif"/>
    <property type="match status" value="2"/>
</dbReference>
<organism evidence="1 2">
    <name type="scientific">Pelagihabitans pacificus</name>
    <dbReference type="NCBI Taxonomy" id="2696054"/>
    <lineage>
        <taxon>Bacteria</taxon>
        <taxon>Pseudomonadati</taxon>
        <taxon>Bacteroidota</taxon>
        <taxon>Flavobacteriia</taxon>
        <taxon>Flavobacteriales</taxon>
        <taxon>Flavobacteriaceae</taxon>
        <taxon>Pelagihabitans</taxon>
    </lineage>
</organism>
<comment type="caution">
    <text evidence="1">The sequence shown here is derived from an EMBL/GenBank/DDBJ whole genome shotgun (WGS) entry which is preliminary data.</text>
</comment>
<accession>A0A967ATW7</accession>
<gene>
    <name evidence="1" type="ORF">FK220_013175</name>
</gene>
<dbReference type="InterPro" id="IPR015915">
    <property type="entry name" value="Kelch-typ_b-propeller"/>
</dbReference>
<dbReference type="PROSITE" id="PS51257">
    <property type="entry name" value="PROKAR_LIPOPROTEIN"/>
    <property type="match status" value="1"/>
</dbReference>
<evidence type="ECO:0008006" key="3">
    <source>
        <dbReference type="Google" id="ProtNLM"/>
    </source>
</evidence>
<dbReference type="AlphaFoldDB" id="A0A967ATW7"/>
<reference evidence="1" key="2">
    <citation type="submission" date="2020-03" db="EMBL/GenBank/DDBJ databases">
        <title>Flavobacteriaceae bacterium strain TP-CH-4, a member of the family Flavobacteriaceae isolated from a deep-sea seamount.</title>
        <authorList>
            <person name="Zhang D.-C."/>
        </authorList>
    </citation>
    <scope>NUCLEOTIDE SEQUENCE</scope>
    <source>
        <strain evidence="1">TP-CH-4</strain>
    </source>
</reference>